<sequence length="73" mass="8013">MVTVVHGHSQPRKIQQRMYRKRASGLSCAPPRPPPPGIDPALVNPACGRPTNSHTISWFIQRPPPLLKVQGKG</sequence>
<evidence type="ECO:0000313" key="2">
    <source>
        <dbReference type="Proteomes" id="UP000299102"/>
    </source>
</evidence>
<keyword evidence="2" id="KW-1185">Reference proteome</keyword>
<accession>A0A4C1T0I9</accession>
<organism evidence="1 2">
    <name type="scientific">Eumeta variegata</name>
    <name type="common">Bagworm moth</name>
    <name type="synonym">Eumeta japonica</name>
    <dbReference type="NCBI Taxonomy" id="151549"/>
    <lineage>
        <taxon>Eukaryota</taxon>
        <taxon>Metazoa</taxon>
        <taxon>Ecdysozoa</taxon>
        <taxon>Arthropoda</taxon>
        <taxon>Hexapoda</taxon>
        <taxon>Insecta</taxon>
        <taxon>Pterygota</taxon>
        <taxon>Neoptera</taxon>
        <taxon>Endopterygota</taxon>
        <taxon>Lepidoptera</taxon>
        <taxon>Glossata</taxon>
        <taxon>Ditrysia</taxon>
        <taxon>Tineoidea</taxon>
        <taxon>Psychidae</taxon>
        <taxon>Oiketicinae</taxon>
        <taxon>Eumeta</taxon>
    </lineage>
</organism>
<dbReference type="Proteomes" id="UP000299102">
    <property type="component" value="Unassembled WGS sequence"/>
</dbReference>
<name>A0A4C1T0I9_EUMVA</name>
<gene>
    <name evidence="1" type="ORF">EVAR_4466_1</name>
</gene>
<reference evidence="1 2" key="1">
    <citation type="journal article" date="2019" name="Commun. Biol.">
        <title>The bagworm genome reveals a unique fibroin gene that provides high tensile strength.</title>
        <authorList>
            <person name="Kono N."/>
            <person name="Nakamura H."/>
            <person name="Ohtoshi R."/>
            <person name="Tomita M."/>
            <person name="Numata K."/>
            <person name="Arakawa K."/>
        </authorList>
    </citation>
    <scope>NUCLEOTIDE SEQUENCE [LARGE SCALE GENOMIC DNA]</scope>
</reference>
<comment type="caution">
    <text evidence="1">The sequence shown here is derived from an EMBL/GenBank/DDBJ whole genome shotgun (WGS) entry which is preliminary data.</text>
</comment>
<protein>
    <submittedName>
        <fullName evidence="1">Uncharacterized protein</fullName>
    </submittedName>
</protein>
<evidence type="ECO:0000313" key="1">
    <source>
        <dbReference type="EMBL" id="GBP07050.1"/>
    </source>
</evidence>
<proteinExistence type="predicted"/>
<dbReference type="AlphaFoldDB" id="A0A4C1T0I9"/>
<dbReference type="EMBL" id="BGZK01000024">
    <property type="protein sequence ID" value="GBP07050.1"/>
    <property type="molecule type" value="Genomic_DNA"/>
</dbReference>